<name>B7LQY5_ESCF3</name>
<keyword evidence="2" id="KW-1185">Reference proteome</keyword>
<evidence type="ECO:0000313" key="2">
    <source>
        <dbReference type="Proteomes" id="UP000000745"/>
    </source>
</evidence>
<accession>B7LQY5</accession>
<dbReference type="KEGG" id="efe:EFER_3095"/>
<dbReference type="HOGENOM" id="CLU_121833_0_0_6"/>
<gene>
    <name evidence="1" type="ordered locus">EFER_3095</name>
</gene>
<evidence type="ECO:0000313" key="1">
    <source>
        <dbReference type="EMBL" id="CAQ90588.1"/>
    </source>
</evidence>
<organism evidence="1 2">
    <name type="scientific">Escherichia fergusonii (strain ATCC 35469 / DSM 13698 / CCUG 18766 / IAM 14443 / JCM 21226 / LMG 7866 / NBRC 102419 / NCTC 12128 / CDC 0568-73)</name>
    <dbReference type="NCBI Taxonomy" id="585054"/>
    <lineage>
        <taxon>Bacteria</taxon>
        <taxon>Pseudomonadati</taxon>
        <taxon>Pseudomonadota</taxon>
        <taxon>Gammaproteobacteria</taxon>
        <taxon>Enterobacterales</taxon>
        <taxon>Enterobacteriaceae</taxon>
        <taxon>Escherichia</taxon>
    </lineage>
</organism>
<sequence length="199" mass="22084">MVNHQRYCVFGALSVAKVPMPEVAWVNETFPLLASGKLLDQDVLVHSLGCSVWNTFGHEQSFMAVVECPAPGTVGADIRSDSGWFHKSSASPVCLIEFERFDGSAKGQQKLEEKLKNLLEAAQRWNHCPKTLVLSAWSQGLVGVPDTQKLKDICRMGFTSSTGTQVIAAPDVEVVFSRFLFIKNLNMIVLDRIHYEVLM</sequence>
<protein>
    <submittedName>
        <fullName evidence="1">Uncharacterized protein</fullName>
    </submittedName>
</protein>
<dbReference type="AlphaFoldDB" id="B7LQY5"/>
<dbReference type="EMBL" id="CU928158">
    <property type="protein sequence ID" value="CAQ90588.1"/>
    <property type="molecule type" value="Genomic_DNA"/>
</dbReference>
<dbReference type="Proteomes" id="UP000000745">
    <property type="component" value="Chromosome"/>
</dbReference>
<reference evidence="2" key="1">
    <citation type="journal article" date="2009" name="PLoS Genet.">
        <title>Organised genome dynamics in the Escherichia coli species results in highly diverse adaptive paths.</title>
        <authorList>
            <person name="Touchon M."/>
            <person name="Hoede C."/>
            <person name="Tenaillon O."/>
            <person name="Barbe V."/>
            <person name="Baeriswyl S."/>
            <person name="Bidet P."/>
            <person name="Bingen E."/>
            <person name="Bonacorsi S."/>
            <person name="Bouchier C."/>
            <person name="Bouvet O."/>
            <person name="Calteau A."/>
            <person name="Chiapello H."/>
            <person name="Clermont O."/>
            <person name="Cruveiller S."/>
            <person name="Danchin A."/>
            <person name="Diard M."/>
            <person name="Dossat C."/>
            <person name="Karoui M.E."/>
            <person name="Frapy E."/>
            <person name="Garry L."/>
            <person name="Ghigo J.M."/>
            <person name="Gilles A.M."/>
            <person name="Johnson J."/>
            <person name="Le Bouguenec C."/>
            <person name="Lescat M."/>
            <person name="Mangenot S."/>
            <person name="Martinez-Jehanne V."/>
            <person name="Matic I."/>
            <person name="Nassif X."/>
            <person name="Oztas S."/>
            <person name="Petit M.A."/>
            <person name="Pichon C."/>
            <person name="Rouy Z."/>
            <person name="Ruf C.S."/>
            <person name="Schneider D."/>
            <person name="Tourret J."/>
            <person name="Vacherie B."/>
            <person name="Vallenet D."/>
            <person name="Medigue C."/>
            <person name="Rocha E.P.C."/>
            <person name="Denamur E."/>
        </authorList>
    </citation>
    <scope>NUCLEOTIDE SEQUENCE [LARGE SCALE GENOMIC DNA]</scope>
    <source>
        <strain evidence="2">ATCC 35469 / DSM 13698 / BCRC 15582 / CCUG 18766 / IAM 14443 / JCM 21226 / LMG 7866 / NBRC 102419 / NCTC 12128 / CDC 0568-73</strain>
    </source>
</reference>
<proteinExistence type="predicted"/>